<name>A0ABV4ZMJ0_9ACTN</name>
<dbReference type="InterPro" id="IPR010982">
    <property type="entry name" value="Lambda_DNA-bd_dom_sf"/>
</dbReference>
<gene>
    <name evidence="2" type="ORF">ACE11A_13470</name>
</gene>
<dbReference type="CDD" id="cd00093">
    <property type="entry name" value="HTH_XRE"/>
    <property type="match status" value="1"/>
</dbReference>
<dbReference type="Gene3D" id="1.10.260.40">
    <property type="entry name" value="lambda repressor-like DNA-binding domains"/>
    <property type="match status" value="1"/>
</dbReference>
<dbReference type="Proteomes" id="UP001577267">
    <property type="component" value="Unassembled WGS sequence"/>
</dbReference>
<dbReference type="SUPFAM" id="SSF47413">
    <property type="entry name" value="lambda repressor-like DNA-binding domains"/>
    <property type="match status" value="1"/>
</dbReference>
<organism evidence="2 3">
    <name type="scientific">Streptomyces carpaticus</name>
    <dbReference type="NCBI Taxonomy" id="285558"/>
    <lineage>
        <taxon>Bacteria</taxon>
        <taxon>Bacillati</taxon>
        <taxon>Actinomycetota</taxon>
        <taxon>Actinomycetes</taxon>
        <taxon>Kitasatosporales</taxon>
        <taxon>Streptomycetaceae</taxon>
        <taxon>Streptomyces</taxon>
    </lineage>
</organism>
<dbReference type="RefSeq" id="WP_375063261.1">
    <property type="nucleotide sequence ID" value="NZ_JBHGBT010000010.1"/>
</dbReference>
<keyword evidence="3" id="KW-1185">Reference proteome</keyword>
<dbReference type="InterPro" id="IPR043917">
    <property type="entry name" value="DUF5753"/>
</dbReference>
<evidence type="ECO:0000313" key="2">
    <source>
        <dbReference type="EMBL" id="MFB4195362.1"/>
    </source>
</evidence>
<sequence>MAGGSGEPESSDSLKGFGALVKLFRTRKGLTQEQLAPLVGYSPQAVASIEQGRRFPQRDFIAAAEEALEATGVLAEAGKHLSRQPGLAQWFRHWAGLEERALNLWVYECRVMPGLLQSEGYARAVFESNVPPLSDDDIESQVTTRLNRQGLLKNRPNTGYSFIVEESLFHRRTGGVEVWQEQIDYVLARMELRNVEVQVMPLQQEYHAGTSGPMQLLETPDNQWLSYVEGQRGGQLSSDPKEVGVMLQRYAKMRSQALTPKESTSLLKRLRGEL</sequence>
<dbReference type="Pfam" id="PF13560">
    <property type="entry name" value="HTH_31"/>
    <property type="match status" value="1"/>
</dbReference>
<dbReference type="EMBL" id="JBHGBT010000010">
    <property type="protein sequence ID" value="MFB4195362.1"/>
    <property type="molecule type" value="Genomic_DNA"/>
</dbReference>
<dbReference type="InterPro" id="IPR001387">
    <property type="entry name" value="Cro/C1-type_HTH"/>
</dbReference>
<feature type="domain" description="HTH cro/C1-type" evidence="1">
    <location>
        <begin position="21"/>
        <end position="74"/>
    </location>
</feature>
<reference evidence="2 3" key="1">
    <citation type="submission" date="2024-09" db="EMBL/GenBank/DDBJ databases">
        <title>Draft genome sequence of multifaceted antimicrobials producing Streptomyces sp. strain FH1.</title>
        <authorList>
            <person name="Hassan F."/>
            <person name="Ali H."/>
            <person name="Hassan N."/>
            <person name="Nawaz A."/>
        </authorList>
    </citation>
    <scope>NUCLEOTIDE SEQUENCE [LARGE SCALE GENOMIC DNA]</scope>
    <source>
        <strain evidence="2 3">FH1</strain>
    </source>
</reference>
<dbReference type="PROSITE" id="PS50943">
    <property type="entry name" value="HTH_CROC1"/>
    <property type="match status" value="1"/>
</dbReference>
<dbReference type="Pfam" id="PF19054">
    <property type="entry name" value="DUF5753"/>
    <property type="match status" value="1"/>
</dbReference>
<protein>
    <submittedName>
        <fullName evidence="2">Scr1 family TA system antitoxin-like transcriptional regulator</fullName>
    </submittedName>
</protein>
<evidence type="ECO:0000313" key="3">
    <source>
        <dbReference type="Proteomes" id="UP001577267"/>
    </source>
</evidence>
<comment type="caution">
    <text evidence="2">The sequence shown here is derived from an EMBL/GenBank/DDBJ whole genome shotgun (WGS) entry which is preliminary data.</text>
</comment>
<dbReference type="SMART" id="SM00530">
    <property type="entry name" value="HTH_XRE"/>
    <property type="match status" value="1"/>
</dbReference>
<accession>A0ABV4ZMJ0</accession>
<proteinExistence type="predicted"/>
<evidence type="ECO:0000259" key="1">
    <source>
        <dbReference type="PROSITE" id="PS50943"/>
    </source>
</evidence>